<sequence length="175" mass="20234">TEEIENIPTGPTEYPLITSSIELSAGKYKPKKTKSIGEQHNKGSKRTDCKWHINLSNSGSANYMYITLVYLEHNHMINTDNKRFATAFRHFDKDVIAEIEHAVVYSHCDAHTIRNLLQPLFPDQLFLIQDLSNAIQKIKHDKKINRSDASQLLKFLLNQQKEKPTMFVQLLINRD</sequence>
<reference evidence="1" key="1">
    <citation type="submission" date="2021-06" db="EMBL/GenBank/DDBJ databases">
        <authorList>
            <person name="Kallberg Y."/>
            <person name="Tangrot J."/>
            <person name="Rosling A."/>
        </authorList>
    </citation>
    <scope>NUCLEOTIDE SEQUENCE</scope>
    <source>
        <strain evidence="1">IN212</strain>
    </source>
</reference>
<evidence type="ECO:0000313" key="2">
    <source>
        <dbReference type="Proteomes" id="UP000789396"/>
    </source>
</evidence>
<feature type="non-terminal residue" evidence="1">
    <location>
        <position position="1"/>
    </location>
</feature>
<comment type="caution">
    <text evidence="1">The sequence shown here is derived from an EMBL/GenBank/DDBJ whole genome shotgun (WGS) entry which is preliminary data.</text>
</comment>
<feature type="non-terminal residue" evidence="1">
    <location>
        <position position="175"/>
    </location>
</feature>
<accession>A0A9N9J827</accession>
<proteinExistence type="predicted"/>
<dbReference type="EMBL" id="CAJVPZ010043814">
    <property type="protein sequence ID" value="CAG8766395.1"/>
    <property type="molecule type" value="Genomic_DNA"/>
</dbReference>
<dbReference type="Proteomes" id="UP000789396">
    <property type="component" value="Unassembled WGS sequence"/>
</dbReference>
<keyword evidence="2" id="KW-1185">Reference proteome</keyword>
<name>A0A9N9J827_9GLOM</name>
<protein>
    <submittedName>
        <fullName evidence="1">15687_t:CDS:1</fullName>
    </submittedName>
</protein>
<dbReference type="OrthoDB" id="2429672at2759"/>
<gene>
    <name evidence="1" type="ORF">RFULGI_LOCUS14723</name>
</gene>
<evidence type="ECO:0000313" key="1">
    <source>
        <dbReference type="EMBL" id="CAG8766395.1"/>
    </source>
</evidence>
<dbReference type="AlphaFoldDB" id="A0A9N9J827"/>
<organism evidence="1 2">
    <name type="scientific">Racocetra fulgida</name>
    <dbReference type="NCBI Taxonomy" id="60492"/>
    <lineage>
        <taxon>Eukaryota</taxon>
        <taxon>Fungi</taxon>
        <taxon>Fungi incertae sedis</taxon>
        <taxon>Mucoromycota</taxon>
        <taxon>Glomeromycotina</taxon>
        <taxon>Glomeromycetes</taxon>
        <taxon>Diversisporales</taxon>
        <taxon>Gigasporaceae</taxon>
        <taxon>Racocetra</taxon>
    </lineage>
</organism>